<keyword evidence="2" id="KW-1185">Reference proteome</keyword>
<protein>
    <submittedName>
        <fullName evidence="1">Uncharacterized protein</fullName>
    </submittedName>
</protein>
<dbReference type="EMBL" id="PVTF01000020">
    <property type="protein sequence ID" value="PRY32744.1"/>
    <property type="molecule type" value="Genomic_DNA"/>
</dbReference>
<name>A0A2T0SH54_9PSEU</name>
<accession>A0A2T0SH54</accession>
<gene>
    <name evidence="1" type="ORF">CLV43_120163</name>
</gene>
<proteinExistence type="predicted"/>
<sequence>MRKFLAGVLAVGAVLGGVGVARASGEWFAHAQVIPVLARDVESGTTVADVYEGRQGLPVPCCEEVRPVGHWQGSSPFAIGLRVLSGGVDGGSGGVDEHFRLVGADDRTIYALLGADSSVVCAADGTVRGDTGVVRVQSDAGYHWVDGATPDPVTGVPVDAATVVDFELVRITDPAQVEEFVGTGESDVAAGSGWVLDALLRDVATGAPTAHHRYLVAAGYCSARSGPAAGSER</sequence>
<reference evidence="1 2" key="1">
    <citation type="submission" date="2018-03" db="EMBL/GenBank/DDBJ databases">
        <title>Genomic Encyclopedia of Archaeal and Bacterial Type Strains, Phase II (KMG-II): from individual species to whole genera.</title>
        <authorList>
            <person name="Goeker M."/>
        </authorList>
    </citation>
    <scope>NUCLEOTIDE SEQUENCE [LARGE SCALE GENOMIC DNA]</scope>
    <source>
        <strain evidence="1 2">DSM 44720</strain>
    </source>
</reference>
<dbReference type="RefSeq" id="WP_146175138.1">
    <property type="nucleotide sequence ID" value="NZ_PVTF01000020.1"/>
</dbReference>
<dbReference type="AlphaFoldDB" id="A0A2T0SH54"/>
<organism evidence="1 2">
    <name type="scientific">Umezawaea tangerina</name>
    <dbReference type="NCBI Taxonomy" id="84725"/>
    <lineage>
        <taxon>Bacteria</taxon>
        <taxon>Bacillati</taxon>
        <taxon>Actinomycetota</taxon>
        <taxon>Actinomycetes</taxon>
        <taxon>Pseudonocardiales</taxon>
        <taxon>Pseudonocardiaceae</taxon>
        <taxon>Umezawaea</taxon>
    </lineage>
</organism>
<comment type="caution">
    <text evidence="1">The sequence shown here is derived from an EMBL/GenBank/DDBJ whole genome shotgun (WGS) entry which is preliminary data.</text>
</comment>
<evidence type="ECO:0000313" key="1">
    <source>
        <dbReference type="EMBL" id="PRY32744.1"/>
    </source>
</evidence>
<evidence type="ECO:0000313" key="2">
    <source>
        <dbReference type="Proteomes" id="UP000239494"/>
    </source>
</evidence>
<dbReference type="Proteomes" id="UP000239494">
    <property type="component" value="Unassembled WGS sequence"/>
</dbReference>